<proteinExistence type="predicted"/>
<gene>
    <name evidence="2" type="ORF">XNOV1_A034808</name>
</gene>
<keyword evidence="3" id="KW-1185">Reference proteome</keyword>
<sequence length="218" mass="25759">METASSSFQRQQQSAYKWTDEDTKRLIRWWGRNKALFTGKRNTAIKVFEALIKEHGLEGQEIKAPSTGVSTEGGEATAANLKKFNIMDEVMRDRPTISPLNLITSSMTPAAVASPPNPNSESPPVRGRRTNESRSREWLQEWMKDFEEREDERLQQTEERERRAEERERQEKREMEERWARREREWRRKKEGMQTEESRRGESGWIEEQWKKGKGEGE</sequence>
<feature type="region of interest" description="Disordered" evidence="1">
    <location>
        <begin position="107"/>
        <end position="218"/>
    </location>
</feature>
<feature type="compositionally biased region" description="Basic and acidic residues" evidence="1">
    <location>
        <begin position="129"/>
        <end position="218"/>
    </location>
</feature>
<evidence type="ECO:0000313" key="2">
    <source>
        <dbReference type="EMBL" id="CAJ1081956.1"/>
    </source>
</evidence>
<name>A0AAV1H945_XYRNO</name>
<evidence type="ECO:0000313" key="3">
    <source>
        <dbReference type="Proteomes" id="UP001178508"/>
    </source>
</evidence>
<dbReference type="EMBL" id="OY660883">
    <property type="protein sequence ID" value="CAJ1081956.1"/>
    <property type="molecule type" value="Genomic_DNA"/>
</dbReference>
<dbReference type="AlphaFoldDB" id="A0AAV1H945"/>
<evidence type="ECO:0000256" key="1">
    <source>
        <dbReference type="SAM" id="MobiDB-lite"/>
    </source>
</evidence>
<reference evidence="2" key="1">
    <citation type="submission" date="2023-08" db="EMBL/GenBank/DDBJ databases">
        <authorList>
            <person name="Alioto T."/>
            <person name="Alioto T."/>
            <person name="Gomez Garrido J."/>
        </authorList>
    </citation>
    <scope>NUCLEOTIDE SEQUENCE</scope>
</reference>
<organism evidence="2 3">
    <name type="scientific">Xyrichtys novacula</name>
    <name type="common">Pearly razorfish</name>
    <name type="synonym">Hemipteronotus novacula</name>
    <dbReference type="NCBI Taxonomy" id="13765"/>
    <lineage>
        <taxon>Eukaryota</taxon>
        <taxon>Metazoa</taxon>
        <taxon>Chordata</taxon>
        <taxon>Craniata</taxon>
        <taxon>Vertebrata</taxon>
        <taxon>Euteleostomi</taxon>
        <taxon>Actinopterygii</taxon>
        <taxon>Neopterygii</taxon>
        <taxon>Teleostei</taxon>
        <taxon>Neoteleostei</taxon>
        <taxon>Acanthomorphata</taxon>
        <taxon>Eupercaria</taxon>
        <taxon>Labriformes</taxon>
        <taxon>Labridae</taxon>
        <taxon>Xyrichtys</taxon>
    </lineage>
</organism>
<accession>A0AAV1H945</accession>
<dbReference type="Proteomes" id="UP001178508">
    <property type="component" value="Chromosome 20"/>
</dbReference>
<protein>
    <submittedName>
        <fullName evidence="2">Uncharacterized protein LOC122971204</fullName>
    </submittedName>
</protein>
<feature type="compositionally biased region" description="Low complexity" evidence="1">
    <location>
        <begin position="109"/>
        <end position="125"/>
    </location>
</feature>